<comment type="subcellular location">
    <subcellularLocation>
        <location evidence="1">Membrane</location>
        <topology evidence="1">Multi-pass membrane protein</topology>
    </subcellularLocation>
</comment>
<dbReference type="InterPro" id="IPR013525">
    <property type="entry name" value="ABC2_TM"/>
</dbReference>
<dbReference type="EMBL" id="BNJJ01000008">
    <property type="protein sequence ID" value="GHO85126.1"/>
    <property type="molecule type" value="Genomic_DNA"/>
</dbReference>
<evidence type="ECO:0000256" key="2">
    <source>
        <dbReference type="ARBA" id="ARBA00022692"/>
    </source>
</evidence>
<keyword evidence="8" id="KW-1185">Reference proteome</keyword>
<sequence length="480" mass="51865">MSNKTVMPPVDEVVPTAHKAEVVRSSRDSHSNTWRNIALIARREYKNRVTQRSYIITTALFVLFALVGSCVPTVIQFFAARSNSQSHVTIVNNAGITAGLSGDSLLQYFNRSLNGSAQNGIQGTNQASGQQKGTPHFALNSGTSSALDQLQKDVKDGKLNVLLVLDRAANKDVRFTYYTATASLSDTDLTQVQAVAGQLSVQDKSSRLGLTPEQTQHLLTPPDFNVVYTQKGNGNDSLMTLAGGYFLGVIGTVLIFMAVYLYGMWVANGVADEKGSRIMEILVNAATPFQLLWGKILGIGAAGLTQMVCLVATGLIGLLLQGPLSTALQTNGLPVNLSFIHASTTLLLLLLLYFVLGFLLYSTLFAALGALVKRQDEVQNTVGPLTTIFMVGYMASFIGGSIGSGATWFKVMSFVPFWTPTMMMMRIATNAVSGWEIVLSIGILLVSIVICAWASSRIYRIGILMYGQKPGLRQLARMLR</sequence>
<reference evidence="7 8" key="1">
    <citation type="journal article" date="2021" name="Int. J. Syst. Evol. Microbiol.">
        <title>Reticulibacter mediterranei gen. nov., sp. nov., within the new family Reticulibacteraceae fam. nov., and Ktedonospora formicarum gen. nov., sp. nov., Ktedonobacter robiniae sp. nov., Dictyobacter formicarum sp. nov. and Dictyobacter arantiisoli sp. nov., belonging to the class Ktedonobacteria.</title>
        <authorList>
            <person name="Yabe S."/>
            <person name="Zheng Y."/>
            <person name="Wang C.M."/>
            <person name="Sakai Y."/>
            <person name="Abe K."/>
            <person name="Yokota A."/>
            <person name="Donadio S."/>
            <person name="Cavaletti L."/>
            <person name="Monciardini P."/>
        </authorList>
    </citation>
    <scope>NUCLEOTIDE SEQUENCE [LARGE SCALE GENOMIC DNA]</scope>
    <source>
        <strain evidence="7 8">SOSP1-9</strain>
    </source>
</reference>
<name>A0ABQ3VJ20_9CHLR</name>
<feature type="transmembrane region" description="Helical" evidence="5">
    <location>
        <begin position="53"/>
        <end position="79"/>
    </location>
</feature>
<keyword evidence="2 5" id="KW-0812">Transmembrane</keyword>
<evidence type="ECO:0000256" key="5">
    <source>
        <dbReference type="SAM" id="Phobius"/>
    </source>
</evidence>
<evidence type="ECO:0000313" key="8">
    <source>
        <dbReference type="Proteomes" id="UP000635565"/>
    </source>
</evidence>
<comment type="caution">
    <text evidence="7">The sequence shown here is derived from an EMBL/GenBank/DDBJ whole genome shotgun (WGS) entry which is preliminary data.</text>
</comment>
<feature type="transmembrane region" description="Helical" evidence="5">
    <location>
        <begin position="292"/>
        <end position="319"/>
    </location>
</feature>
<organism evidence="7 8">
    <name type="scientific">Dictyobacter formicarum</name>
    <dbReference type="NCBI Taxonomy" id="2778368"/>
    <lineage>
        <taxon>Bacteria</taxon>
        <taxon>Bacillati</taxon>
        <taxon>Chloroflexota</taxon>
        <taxon>Ktedonobacteria</taxon>
        <taxon>Ktedonobacterales</taxon>
        <taxon>Dictyobacteraceae</taxon>
        <taxon>Dictyobacter</taxon>
    </lineage>
</organism>
<dbReference type="RefSeq" id="WP_201362766.1">
    <property type="nucleotide sequence ID" value="NZ_BNJJ01000008.1"/>
</dbReference>
<evidence type="ECO:0000256" key="1">
    <source>
        <dbReference type="ARBA" id="ARBA00004141"/>
    </source>
</evidence>
<proteinExistence type="predicted"/>
<feature type="transmembrane region" description="Helical" evidence="5">
    <location>
        <begin position="384"/>
        <end position="411"/>
    </location>
</feature>
<dbReference type="Pfam" id="PF12698">
    <property type="entry name" value="ABC2_membrane_3"/>
    <property type="match status" value="1"/>
</dbReference>
<protein>
    <recommendedName>
        <fullName evidence="6">ABC-2 type transporter transmembrane domain-containing protein</fullName>
    </recommendedName>
</protein>
<keyword evidence="3 5" id="KW-1133">Transmembrane helix</keyword>
<dbReference type="PANTHER" id="PTHR43471:SF3">
    <property type="entry name" value="ABC TRANSPORTER PERMEASE PROTEIN NATB"/>
    <property type="match status" value="1"/>
</dbReference>
<evidence type="ECO:0000259" key="6">
    <source>
        <dbReference type="Pfam" id="PF12698"/>
    </source>
</evidence>
<evidence type="ECO:0000313" key="7">
    <source>
        <dbReference type="EMBL" id="GHO85126.1"/>
    </source>
</evidence>
<evidence type="ECO:0000256" key="3">
    <source>
        <dbReference type="ARBA" id="ARBA00022989"/>
    </source>
</evidence>
<accession>A0ABQ3VJ20</accession>
<gene>
    <name evidence="7" type="primary">yhaP</name>
    <name evidence="7" type="ORF">KSZ_31320</name>
</gene>
<feature type="domain" description="ABC-2 type transporter transmembrane" evidence="6">
    <location>
        <begin position="53"/>
        <end position="455"/>
    </location>
</feature>
<keyword evidence="4 5" id="KW-0472">Membrane</keyword>
<feature type="transmembrane region" description="Helical" evidence="5">
    <location>
        <begin position="431"/>
        <end position="455"/>
    </location>
</feature>
<evidence type="ECO:0000256" key="4">
    <source>
        <dbReference type="ARBA" id="ARBA00023136"/>
    </source>
</evidence>
<dbReference type="Proteomes" id="UP000635565">
    <property type="component" value="Unassembled WGS sequence"/>
</dbReference>
<feature type="transmembrane region" description="Helical" evidence="5">
    <location>
        <begin position="245"/>
        <end position="271"/>
    </location>
</feature>
<feature type="transmembrane region" description="Helical" evidence="5">
    <location>
        <begin position="339"/>
        <end position="372"/>
    </location>
</feature>
<dbReference type="PANTHER" id="PTHR43471">
    <property type="entry name" value="ABC TRANSPORTER PERMEASE"/>
    <property type="match status" value="1"/>
</dbReference>